<keyword evidence="1" id="KW-0175">Coiled coil</keyword>
<name>A0A1Z3CI94_FUSNP</name>
<evidence type="ECO:0000256" key="1">
    <source>
        <dbReference type="SAM" id="Coils"/>
    </source>
</evidence>
<dbReference type="RefSeq" id="WP_088337499.1">
    <property type="nucleotide sequence ID" value="NZ_CP021934.1"/>
</dbReference>
<evidence type="ECO:0000313" key="3">
    <source>
        <dbReference type="Proteomes" id="UP000196759"/>
    </source>
</evidence>
<organism evidence="2 3">
    <name type="scientific">Fusobacterium nucleatum subsp. polymorphum</name>
    <name type="common">Fusobacterium polymorphum</name>
    <dbReference type="NCBI Taxonomy" id="76857"/>
    <lineage>
        <taxon>Bacteria</taxon>
        <taxon>Fusobacteriati</taxon>
        <taxon>Fusobacteriota</taxon>
        <taxon>Fusobacteriia</taxon>
        <taxon>Fusobacteriales</taxon>
        <taxon>Fusobacteriaceae</taxon>
        <taxon>Fusobacterium</taxon>
    </lineage>
</organism>
<accession>A0A1Z3CI94</accession>
<dbReference type="AlphaFoldDB" id="A0A1Z3CI94"/>
<feature type="coiled-coil region" evidence="1">
    <location>
        <begin position="159"/>
        <end position="189"/>
    </location>
</feature>
<gene>
    <name evidence="2" type="ORF">CBG50_08610</name>
</gene>
<sequence length="190" mass="21528">MVKLEKKEGKIYVTTSYNSTFVTKAKNLKGKWNGDCWVFDEKVENLVKEVLKDIYGTDGETYSKNVTVELNLDKFEYSDSQGVKIGDLVIAIRRYRDRDVTVKEGAIIISGGFPSSGGSTKTPRLNACENTVLRVDVPEILYKKIENAQGVKLIQVDLDRDLEAELSKIEEEIKKLENYKKEILKKLGRG</sequence>
<keyword evidence="3" id="KW-1185">Reference proteome</keyword>
<reference evidence="2 3" key="1">
    <citation type="submission" date="2017-06" db="EMBL/GenBank/DDBJ databases">
        <title>Draft genome sequence of Fusobacterium nucleatum subsp. polymorphum KCOM 1260 (=ChDC F218).</title>
        <authorList>
            <person name="Kook J.-K."/>
            <person name="Park S.-N."/>
            <person name="Lim Y.K."/>
            <person name="Roh H."/>
        </authorList>
    </citation>
    <scope>NUCLEOTIDE SEQUENCE [LARGE SCALE GENOMIC DNA]</scope>
    <source>
        <strain evidence="3">KCOM 1260 (ChDC F218)</strain>
    </source>
</reference>
<evidence type="ECO:0000313" key="2">
    <source>
        <dbReference type="EMBL" id="ASC03344.1"/>
    </source>
</evidence>
<protein>
    <submittedName>
        <fullName evidence="2">Uncharacterized protein</fullName>
    </submittedName>
</protein>
<dbReference type="Proteomes" id="UP000196759">
    <property type="component" value="Chromosome"/>
</dbReference>
<dbReference type="EMBL" id="CP021934">
    <property type="protein sequence ID" value="ASC03344.1"/>
    <property type="molecule type" value="Genomic_DNA"/>
</dbReference>
<proteinExistence type="predicted"/>